<reference evidence="1" key="2">
    <citation type="journal article" date="2020" name="Nat. Commun.">
        <title>Large-scale genome sequencing of mycorrhizal fungi provides insights into the early evolution of symbiotic traits.</title>
        <authorList>
            <person name="Miyauchi S."/>
            <person name="Kiss E."/>
            <person name="Kuo A."/>
            <person name="Drula E."/>
            <person name="Kohler A."/>
            <person name="Sanchez-Garcia M."/>
            <person name="Morin E."/>
            <person name="Andreopoulos B."/>
            <person name="Barry K.W."/>
            <person name="Bonito G."/>
            <person name="Buee M."/>
            <person name="Carver A."/>
            <person name="Chen C."/>
            <person name="Cichocki N."/>
            <person name="Clum A."/>
            <person name="Culley D."/>
            <person name="Crous P.W."/>
            <person name="Fauchery L."/>
            <person name="Girlanda M."/>
            <person name="Hayes R.D."/>
            <person name="Keri Z."/>
            <person name="LaButti K."/>
            <person name="Lipzen A."/>
            <person name="Lombard V."/>
            <person name="Magnuson J."/>
            <person name="Maillard F."/>
            <person name="Murat C."/>
            <person name="Nolan M."/>
            <person name="Ohm R.A."/>
            <person name="Pangilinan J."/>
            <person name="Pereira M.F."/>
            <person name="Perotto S."/>
            <person name="Peter M."/>
            <person name="Pfister S."/>
            <person name="Riley R."/>
            <person name="Sitrit Y."/>
            <person name="Stielow J.B."/>
            <person name="Szollosi G."/>
            <person name="Zifcakova L."/>
            <person name="Stursova M."/>
            <person name="Spatafora J.W."/>
            <person name="Tedersoo L."/>
            <person name="Vaario L.M."/>
            <person name="Yamada A."/>
            <person name="Yan M."/>
            <person name="Wang P."/>
            <person name="Xu J."/>
            <person name="Bruns T."/>
            <person name="Baldrian P."/>
            <person name="Vilgalys R."/>
            <person name="Dunand C."/>
            <person name="Henrissat B."/>
            <person name="Grigoriev I.V."/>
            <person name="Hibbett D."/>
            <person name="Nagy L.G."/>
            <person name="Martin F.M."/>
        </authorList>
    </citation>
    <scope>NUCLEOTIDE SEQUENCE</scope>
    <source>
        <strain evidence="1">P2</strain>
    </source>
</reference>
<evidence type="ECO:0000313" key="2">
    <source>
        <dbReference type="Proteomes" id="UP000886501"/>
    </source>
</evidence>
<name>A0ACB6Z0X4_THEGA</name>
<keyword evidence="2" id="KW-1185">Reference proteome</keyword>
<sequence length="522" mass="57629">MHTCLKVDEILRLIAYELVPPGIIIGAERRATAVALACCRQGFEDPVLDVLWESQHRLIPLLKTLPEDVWNERECTHLRRPPTTLELTRFQKYTRRMREFRDIGSLHGLPPEMFLVLQRLAFSEPLLPNLKTFRLWSIIAEFVPLILLFVSPRTTSIDIGFDTFNLPKPLFASTIAILPTRCPSLQHIGLQLPRDPMVTATVSEFLLTTNRNTLRSFYADSPLTKEAREVISKLPDLRRLMVVTEKDTSLPSLVLPSLTHLVIKGDHDGGLLQMFHGATLKKLESVSFFVSEQIGDLLGAFGRVALALSVQNTLSEFCLYTACSWNPTYSSLLPFTQLTCLFIESSCDGGCSSRVDDDIIINLARSMPKLEMVVLGDEPCSRIPTGVTARGLVALAHHCPNLSLLRVHFHVATLSALPPTVGVTSNPGSTALAGGCALADLEVGDIPMPKQSVLMVAVTLVRIFPHIEGIDYTDEGWGEVMDAINHSRQIIGYSSKEHHLTKPQSNLNDASLGATPGSATWS</sequence>
<organism evidence="1 2">
    <name type="scientific">Thelephora ganbajun</name>
    <name type="common">Ganba fungus</name>
    <dbReference type="NCBI Taxonomy" id="370292"/>
    <lineage>
        <taxon>Eukaryota</taxon>
        <taxon>Fungi</taxon>
        <taxon>Dikarya</taxon>
        <taxon>Basidiomycota</taxon>
        <taxon>Agaricomycotina</taxon>
        <taxon>Agaricomycetes</taxon>
        <taxon>Thelephorales</taxon>
        <taxon>Thelephoraceae</taxon>
        <taxon>Thelephora</taxon>
    </lineage>
</organism>
<reference evidence="1" key="1">
    <citation type="submission" date="2019-10" db="EMBL/GenBank/DDBJ databases">
        <authorList>
            <consortium name="DOE Joint Genome Institute"/>
            <person name="Kuo A."/>
            <person name="Miyauchi S."/>
            <person name="Kiss E."/>
            <person name="Drula E."/>
            <person name="Kohler A."/>
            <person name="Sanchez-Garcia M."/>
            <person name="Andreopoulos B."/>
            <person name="Barry K.W."/>
            <person name="Bonito G."/>
            <person name="Buee M."/>
            <person name="Carver A."/>
            <person name="Chen C."/>
            <person name="Cichocki N."/>
            <person name="Clum A."/>
            <person name="Culley D."/>
            <person name="Crous P.W."/>
            <person name="Fauchery L."/>
            <person name="Girlanda M."/>
            <person name="Hayes R."/>
            <person name="Keri Z."/>
            <person name="Labutti K."/>
            <person name="Lipzen A."/>
            <person name="Lombard V."/>
            <person name="Magnuson J."/>
            <person name="Maillard F."/>
            <person name="Morin E."/>
            <person name="Murat C."/>
            <person name="Nolan M."/>
            <person name="Ohm R."/>
            <person name="Pangilinan J."/>
            <person name="Pereira M."/>
            <person name="Perotto S."/>
            <person name="Peter M."/>
            <person name="Riley R."/>
            <person name="Sitrit Y."/>
            <person name="Stielow B."/>
            <person name="Szollosi G."/>
            <person name="Zifcakova L."/>
            <person name="Stursova M."/>
            <person name="Spatafora J.W."/>
            <person name="Tedersoo L."/>
            <person name="Vaario L.-M."/>
            <person name="Yamada A."/>
            <person name="Yan M."/>
            <person name="Wang P."/>
            <person name="Xu J."/>
            <person name="Bruns T."/>
            <person name="Baldrian P."/>
            <person name="Vilgalys R."/>
            <person name="Henrissat B."/>
            <person name="Grigoriev I.V."/>
            <person name="Hibbett D."/>
            <person name="Nagy L.G."/>
            <person name="Martin F.M."/>
        </authorList>
    </citation>
    <scope>NUCLEOTIDE SEQUENCE</scope>
    <source>
        <strain evidence="1">P2</strain>
    </source>
</reference>
<proteinExistence type="predicted"/>
<gene>
    <name evidence="1" type="ORF">BDM02DRAFT_1744661</name>
</gene>
<evidence type="ECO:0000313" key="1">
    <source>
        <dbReference type="EMBL" id="KAF9643098.1"/>
    </source>
</evidence>
<protein>
    <submittedName>
        <fullName evidence="1">Uncharacterized protein</fullName>
    </submittedName>
</protein>
<accession>A0ACB6Z0X4</accession>
<dbReference type="EMBL" id="MU118286">
    <property type="protein sequence ID" value="KAF9643098.1"/>
    <property type="molecule type" value="Genomic_DNA"/>
</dbReference>
<dbReference type="Proteomes" id="UP000886501">
    <property type="component" value="Unassembled WGS sequence"/>
</dbReference>
<comment type="caution">
    <text evidence="1">The sequence shown here is derived from an EMBL/GenBank/DDBJ whole genome shotgun (WGS) entry which is preliminary data.</text>
</comment>